<name>A0A6N4TF58_9FIRM</name>
<dbReference type="Pfam" id="PF16403">
    <property type="entry name" value="Bact_surface_Ig-like"/>
    <property type="match status" value="1"/>
</dbReference>
<evidence type="ECO:0000313" key="4">
    <source>
        <dbReference type="Proteomes" id="UP000464754"/>
    </source>
</evidence>
<evidence type="ECO:0000259" key="2">
    <source>
        <dbReference type="Pfam" id="PF16403"/>
    </source>
</evidence>
<feature type="domain" description="Pesticidal crystal protein Cry22Aa Ig-like" evidence="2">
    <location>
        <begin position="22"/>
        <end position="88"/>
    </location>
</feature>
<organism evidence="3 4">
    <name type="scientific">Amedibacterium intestinale</name>
    <dbReference type="NCBI Taxonomy" id="2583452"/>
    <lineage>
        <taxon>Bacteria</taxon>
        <taxon>Bacillati</taxon>
        <taxon>Bacillota</taxon>
        <taxon>Erysipelotrichia</taxon>
        <taxon>Erysipelotrichales</taxon>
        <taxon>Erysipelotrichaceae</taxon>
        <taxon>Amedibacterium</taxon>
    </lineage>
</organism>
<sequence length="182" mass="19701">MQERNELVISVKDMTPPVIKIKEPIRIKIGTSDFDIRDYFTATDNDGVEPSCSVEGSVSVKKAGKYDINIRCKDKDGNASNKSVEVIVEDEKKDVPVTGTNPNKETEKSNESAKQNDNSNVPPVQAPPAVNPYHGKKYLYADGYNQLTASSKCNADLLASGASGSCVILYGDDGIDIGLMLQ</sequence>
<keyword evidence="4" id="KW-1185">Reference proteome</keyword>
<accession>A0A6N4TF58</accession>
<dbReference type="EMBL" id="AP019695">
    <property type="protein sequence ID" value="BBK21271.1"/>
    <property type="molecule type" value="Genomic_DNA"/>
</dbReference>
<gene>
    <name evidence="3" type="ORF">Aargi30884_01740</name>
</gene>
<dbReference type="KEGG" id="aarg:Aargi30884_01740"/>
<dbReference type="Gene3D" id="2.60.40.10">
    <property type="entry name" value="Immunoglobulins"/>
    <property type="match status" value="1"/>
</dbReference>
<proteinExistence type="predicted"/>
<dbReference type="InterPro" id="IPR032179">
    <property type="entry name" value="Cry22Aa_Ig-like"/>
</dbReference>
<protein>
    <recommendedName>
        <fullName evidence="2">Pesticidal crystal protein Cry22Aa Ig-like domain-containing protein</fullName>
    </recommendedName>
</protein>
<feature type="region of interest" description="Disordered" evidence="1">
    <location>
        <begin position="81"/>
        <end position="129"/>
    </location>
</feature>
<dbReference type="RefSeq" id="WP_163051268.1">
    <property type="nucleotide sequence ID" value="NZ_AP019695.1"/>
</dbReference>
<reference evidence="4" key="1">
    <citation type="submission" date="2019-05" db="EMBL/GenBank/DDBJ databases">
        <title>Complete genome sequencing of Absiella argi strain JCM 30884.</title>
        <authorList>
            <person name="Sakamoto M."/>
            <person name="Murakami T."/>
            <person name="Mori H."/>
        </authorList>
    </citation>
    <scope>NUCLEOTIDE SEQUENCE [LARGE SCALE GENOMIC DNA]</scope>
    <source>
        <strain evidence="4">JCM 30884</strain>
    </source>
</reference>
<dbReference type="InterPro" id="IPR013783">
    <property type="entry name" value="Ig-like_fold"/>
</dbReference>
<dbReference type="AlphaFoldDB" id="A0A6N4TF58"/>
<dbReference type="Proteomes" id="UP000464754">
    <property type="component" value="Chromosome"/>
</dbReference>
<evidence type="ECO:0000313" key="3">
    <source>
        <dbReference type="EMBL" id="BBK21271.1"/>
    </source>
</evidence>
<evidence type="ECO:0000256" key="1">
    <source>
        <dbReference type="SAM" id="MobiDB-lite"/>
    </source>
</evidence>